<dbReference type="SMART" id="SM00829">
    <property type="entry name" value="PKS_ER"/>
    <property type="match status" value="1"/>
</dbReference>
<evidence type="ECO:0000256" key="1">
    <source>
        <dbReference type="ARBA" id="ARBA00022857"/>
    </source>
</evidence>
<dbReference type="InterPro" id="IPR011032">
    <property type="entry name" value="GroES-like_sf"/>
</dbReference>
<dbReference type="InterPro" id="IPR013149">
    <property type="entry name" value="ADH-like_C"/>
</dbReference>
<dbReference type="PANTHER" id="PTHR48106">
    <property type="entry name" value="QUINONE OXIDOREDUCTASE PIG3-RELATED"/>
    <property type="match status" value="1"/>
</dbReference>
<keyword evidence="1" id="KW-0521">NADP</keyword>
<dbReference type="SUPFAM" id="SSF51735">
    <property type="entry name" value="NAD(P)-binding Rossmann-fold domains"/>
    <property type="match status" value="1"/>
</dbReference>
<dbReference type="InterPro" id="IPR020843">
    <property type="entry name" value="ER"/>
</dbReference>
<dbReference type="Gene3D" id="3.90.180.10">
    <property type="entry name" value="Medium-chain alcohol dehydrogenases, catalytic domain"/>
    <property type="match status" value="1"/>
</dbReference>
<dbReference type="EMBL" id="SIHO01000004">
    <property type="protein sequence ID" value="TFU00329.1"/>
    <property type="molecule type" value="Genomic_DNA"/>
</dbReference>
<evidence type="ECO:0000313" key="4">
    <source>
        <dbReference type="EMBL" id="TFU00329.1"/>
    </source>
</evidence>
<organism evidence="4 5">
    <name type="scientific">Glacieibacterium arshaanense</name>
    <dbReference type="NCBI Taxonomy" id="2511025"/>
    <lineage>
        <taxon>Bacteria</taxon>
        <taxon>Pseudomonadati</taxon>
        <taxon>Pseudomonadota</taxon>
        <taxon>Alphaproteobacteria</taxon>
        <taxon>Sphingomonadales</taxon>
        <taxon>Sphingosinicellaceae</taxon>
        <taxon>Glacieibacterium</taxon>
    </lineage>
</organism>
<dbReference type="InterPro" id="IPR013154">
    <property type="entry name" value="ADH-like_N"/>
</dbReference>
<reference evidence="4 5" key="1">
    <citation type="submission" date="2019-02" db="EMBL/GenBank/DDBJ databases">
        <title>Polymorphobacter sp. isolated from the lake at the Tibet of China.</title>
        <authorList>
            <person name="Li A."/>
        </authorList>
    </citation>
    <scope>NUCLEOTIDE SEQUENCE [LARGE SCALE GENOMIC DNA]</scope>
    <source>
        <strain evidence="4 5">DJ1R-1</strain>
    </source>
</reference>
<dbReference type="GO" id="GO:0070402">
    <property type="term" value="F:NADPH binding"/>
    <property type="evidence" value="ECO:0007669"/>
    <property type="project" value="TreeGrafter"/>
</dbReference>
<dbReference type="InterPro" id="IPR036291">
    <property type="entry name" value="NAD(P)-bd_dom_sf"/>
</dbReference>
<feature type="domain" description="Enoyl reductase (ER)" evidence="3">
    <location>
        <begin position="11"/>
        <end position="322"/>
    </location>
</feature>
<dbReference type="Pfam" id="PF08240">
    <property type="entry name" value="ADH_N"/>
    <property type="match status" value="1"/>
</dbReference>
<dbReference type="OrthoDB" id="9805883at2"/>
<comment type="caution">
    <text evidence="4">The sequence shown here is derived from an EMBL/GenBank/DDBJ whole genome shotgun (WGS) entry which is preliminary data.</text>
</comment>
<dbReference type="GO" id="GO:0003960">
    <property type="term" value="F:quinone reductase (NADPH) activity"/>
    <property type="evidence" value="ECO:0007669"/>
    <property type="project" value="InterPro"/>
</dbReference>
<dbReference type="SUPFAM" id="SSF50129">
    <property type="entry name" value="GroES-like"/>
    <property type="match status" value="1"/>
</dbReference>
<dbReference type="PROSITE" id="PS01162">
    <property type="entry name" value="QOR_ZETA_CRYSTAL"/>
    <property type="match status" value="1"/>
</dbReference>
<dbReference type="NCBIfam" id="NF008024">
    <property type="entry name" value="PRK10754.1"/>
    <property type="match status" value="1"/>
</dbReference>
<protein>
    <submittedName>
        <fullName evidence="4">Quinone oxidoreductase</fullName>
    </submittedName>
</protein>
<dbReference type="PANTHER" id="PTHR48106:SF13">
    <property type="entry name" value="QUINONE OXIDOREDUCTASE-RELATED"/>
    <property type="match status" value="1"/>
</dbReference>
<name>A0A4Y9EKU8_9SPHN</name>
<evidence type="ECO:0000259" key="3">
    <source>
        <dbReference type="SMART" id="SM00829"/>
    </source>
</evidence>
<sequence>MAQAIRFDAIGGPEVLRLVDVEVGDPGPGEIRLRQTVAGLNYIDTYHRTGLYPMPLPSGIGLEGAGVVEAVGAGVDTLRVGDRVGYCWGPIGGYATHRLIAADRVVKLPDGVLDEVAAAVLLKGCTTEFLVERCGKVEAGQTVLVQAAAGGVGLLLVQWLKHIGARVIGTASSDAKAALATAAGADAMIVYSRDAVASRVRELTDGRGVDVVFDGVGKSTFEGSLDSLKRRGLLASFGNASGPVGAVDFAILARKGSLFATRPTLFDYYTNRDEIERYAGRVLDLVARGVLDVRIDQRYALGDAAQAHRDLEARATTGSTLLMC</sequence>
<keyword evidence="2" id="KW-0560">Oxidoreductase</keyword>
<dbReference type="Gene3D" id="3.40.50.720">
    <property type="entry name" value="NAD(P)-binding Rossmann-like Domain"/>
    <property type="match status" value="1"/>
</dbReference>
<accession>A0A4Y9EKU8</accession>
<dbReference type="CDD" id="cd05286">
    <property type="entry name" value="QOR2"/>
    <property type="match status" value="1"/>
</dbReference>
<dbReference type="GO" id="GO:0008270">
    <property type="term" value="F:zinc ion binding"/>
    <property type="evidence" value="ECO:0007669"/>
    <property type="project" value="InterPro"/>
</dbReference>
<dbReference type="GO" id="GO:0005829">
    <property type="term" value="C:cytosol"/>
    <property type="evidence" value="ECO:0007669"/>
    <property type="project" value="TreeGrafter"/>
</dbReference>
<dbReference type="InterPro" id="IPR002364">
    <property type="entry name" value="Quin_OxRdtase/zeta-crystal_CS"/>
</dbReference>
<dbReference type="Pfam" id="PF00107">
    <property type="entry name" value="ADH_zinc_N"/>
    <property type="match status" value="1"/>
</dbReference>
<dbReference type="FunFam" id="3.40.50.720:FF:000053">
    <property type="entry name" value="Quinone oxidoreductase 1"/>
    <property type="match status" value="1"/>
</dbReference>
<evidence type="ECO:0000256" key="2">
    <source>
        <dbReference type="ARBA" id="ARBA00023002"/>
    </source>
</evidence>
<dbReference type="AlphaFoldDB" id="A0A4Y9EKU8"/>
<gene>
    <name evidence="4" type="ORF">EUV02_14850</name>
</gene>
<evidence type="ECO:0000313" key="5">
    <source>
        <dbReference type="Proteomes" id="UP000297737"/>
    </source>
</evidence>
<dbReference type="RefSeq" id="WP_135247090.1">
    <property type="nucleotide sequence ID" value="NZ_SIHO01000004.1"/>
</dbReference>
<dbReference type="InterPro" id="IPR047618">
    <property type="entry name" value="QOR-like"/>
</dbReference>
<dbReference type="GO" id="GO:0035925">
    <property type="term" value="F:mRNA 3'-UTR AU-rich region binding"/>
    <property type="evidence" value="ECO:0007669"/>
    <property type="project" value="TreeGrafter"/>
</dbReference>
<dbReference type="Proteomes" id="UP000297737">
    <property type="component" value="Unassembled WGS sequence"/>
</dbReference>
<keyword evidence="5" id="KW-1185">Reference proteome</keyword>
<proteinExistence type="predicted"/>